<keyword evidence="7" id="KW-1185">Reference proteome</keyword>
<evidence type="ECO:0000313" key="6">
    <source>
        <dbReference type="EMBL" id="VFT92891.1"/>
    </source>
</evidence>
<proteinExistence type="predicted"/>
<organism evidence="6 7">
    <name type="scientific">Aphanomyces stellatus</name>
    <dbReference type="NCBI Taxonomy" id="120398"/>
    <lineage>
        <taxon>Eukaryota</taxon>
        <taxon>Sar</taxon>
        <taxon>Stramenopiles</taxon>
        <taxon>Oomycota</taxon>
        <taxon>Saprolegniomycetes</taxon>
        <taxon>Saprolegniales</taxon>
        <taxon>Verrucalvaceae</taxon>
        <taxon>Aphanomyces</taxon>
    </lineage>
</organism>
<feature type="domain" description="Tyrosinase copper-binding" evidence="4">
    <location>
        <begin position="9"/>
        <end position="178"/>
    </location>
</feature>
<dbReference type="GO" id="GO:0016491">
    <property type="term" value="F:oxidoreductase activity"/>
    <property type="evidence" value="ECO:0007669"/>
    <property type="project" value="InterPro"/>
</dbReference>
<evidence type="ECO:0000256" key="1">
    <source>
        <dbReference type="ARBA" id="ARBA00022723"/>
    </source>
</evidence>
<feature type="compositionally biased region" description="Polar residues" evidence="3">
    <location>
        <begin position="205"/>
        <end position="216"/>
    </location>
</feature>
<dbReference type="GO" id="GO:0046872">
    <property type="term" value="F:metal ion binding"/>
    <property type="evidence" value="ECO:0007669"/>
    <property type="project" value="UniProtKB-KW"/>
</dbReference>
<accession>A0A485L6K7</accession>
<name>A0A485L6K7_9STRA</name>
<dbReference type="Proteomes" id="UP000332933">
    <property type="component" value="Unassembled WGS sequence"/>
</dbReference>
<evidence type="ECO:0000256" key="3">
    <source>
        <dbReference type="SAM" id="MobiDB-lite"/>
    </source>
</evidence>
<dbReference type="PANTHER" id="PTHR11474:SF126">
    <property type="entry name" value="TYROSINASE-LIKE PROTEIN TYR-1-RELATED"/>
    <property type="match status" value="1"/>
</dbReference>
<dbReference type="Pfam" id="PF00264">
    <property type="entry name" value="Tyrosinase"/>
    <property type="match status" value="1"/>
</dbReference>
<keyword evidence="2" id="KW-0186">Copper</keyword>
<gene>
    <name evidence="6" type="primary">Aste57867_16108</name>
    <name evidence="5" type="ORF">As57867_016052</name>
    <name evidence="6" type="ORF">ASTE57867_16108</name>
</gene>
<reference evidence="6 7" key="1">
    <citation type="submission" date="2019-03" db="EMBL/GenBank/DDBJ databases">
        <authorList>
            <person name="Gaulin E."/>
            <person name="Dumas B."/>
        </authorList>
    </citation>
    <scope>NUCLEOTIDE SEQUENCE [LARGE SCALE GENOMIC DNA]</scope>
    <source>
        <strain evidence="6">CBS 568.67</strain>
    </source>
</reference>
<dbReference type="InterPro" id="IPR050316">
    <property type="entry name" value="Tyrosinase/Hemocyanin"/>
</dbReference>
<dbReference type="EMBL" id="CAADRA010005823">
    <property type="protein sequence ID" value="VFT92891.1"/>
    <property type="molecule type" value="Genomic_DNA"/>
</dbReference>
<evidence type="ECO:0000313" key="7">
    <source>
        <dbReference type="Proteomes" id="UP000332933"/>
    </source>
</evidence>
<dbReference type="InterPro" id="IPR008922">
    <property type="entry name" value="Di-copper_centre_dom_sf"/>
</dbReference>
<dbReference type="SUPFAM" id="SSF48056">
    <property type="entry name" value="Di-copper centre-containing domain"/>
    <property type="match status" value="1"/>
</dbReference>
<dbReference type="PANTHER" id="PTHR11474">
    <property type="entry name" value="TYROSINASE FAMILY MEMBER"/>
    <property type="match status" value="1"/>
</dbReference>
<dbReference type="AlphaFoldDB" id="A0A485L6K7"/>
<evidence type="ECO:0000256" key="2">
    <source>
        <dbReference type="ARBA" id="ARBA00023008"/>
    </source>
</evidence>
<keyword evidence="1" id="KW-0479">Metal-binding</keyword>
<dbReference type="InterPro" id="IPR002227">
    <property type="entry name" value="Tyrosinase_Cu-bd"/>
</dbReference>
<evidence type="ECO:0000259" key="4">
    <source>
        <dbReference type="Pfam" id="PF00264"/>
    </source>
</evidence>
<protein>
    <submittedName>
        <fullName evidence="6">Aste57867_16108 protein</fullName>
    </submittedName>
</protein>
<feature type="region of interest" description="Disordered" evidence="3">
    <location>
        <begin position="191"/>
        <end position="216"/>
    </location>
</feature>
<dbReference type="EMBL" id="VJMH01005802">
    <property type="protein sequence ID" value="KAF0692862.1"/>
    <property type="molecule type" value="Genomic_DNA"/>
</dbReference>
<evidence type="ECO:0000313" key="5">
    <source>
        <dbReference type="EMBL" id="KAF0692862.1"/>
    </source>
</evidence>
<dbReference type="Gene3D" id="1.10.1280.10">
    <property type="entry name" value="Di-copper center containing domain from catechol oxidase"/>
    <property type="match status" value="1"/>
</dbReference>
<reference evidence="5" key="2">
    <citation type="submission" date="2019-06" db="EMBL/GenBank/DDBJ databases">
        <title>Genomics analysis of Aphanomyces spp. identifies a new class of oomycete effector associated with host adaptation.</title>
        <authorList>
            <person name="Gaulin E."/>
        </authorList>
    </citation>
    <scope>NUCLEOTIDE SEQUENCE</scope>
    <source>
        <strain evidence="5">CBS 578.67</strain>
    </source>
</reference>
<dbReference type="OrthoDB" id="6132182at2759"/>
<sequence>MLRSLGDDYKSITLPYWDFWKIECQLPRQDMQIHQRLQHFASGSWRDQDVQLSTNFLGPYATCTGWSGKSCYRSTGNNSTSAFCQSQQSFDQKTCYKCIPRNDMTKALVPGSPLLFGRIFSSQASSDSFTNVTQGVQYNDHNGIHAAMDSLMGIFASPGDPFLYIHHATVDALHSIYDQCVVKGANTDTPANRLQWPDPADWRNAFSTPTNPAKGC</sequence>